<evidence type="ECO:0008006" key="4">
    <source>
        <dbReference type="Google" id="ProtNLM"/>
    </source>
</evidence>
<reference evidence="2 3" key="1">
    <citation type="submission" date="2017-08" db="EMBL/GenBank/DDBJ databases">
        <title>Acidophilic green algal genome provides insights into adaptation to an acidic environment.</title>
        <authorList>
            <person name="Hirooka S."/>
            <person name="Hirose Y."/>
            <person name="Kanesaki Y."/>
            <person name="Higuchi S."/>
            <person name="Fujiwara T."/>
            <person name="Onuma R."/>
            <person name="Era A."/>
            <person name="Ohbayashi R."/>
            <person name="Uzuka A."/>
            <person name="Nozaki H."/>
            <person name="Yoshikawa H."/>
            <person name="Miyagishima S.Y."/>
        </authorList>
    </citation>
    <scope>NUCLEOTIDE SEQUENCE [LARGE SCALE GENOMIC DNA]</scope>
    <source>
        <strain evidence="2 3">NIES-2499</strain>
    </source>
</reference>
<protein>
    <recommendedName>
        <fullName evidence="4">Amine oxidase domain-containing protein</fullName>
    </recommendedName>
</protein>
<dbReference type="Pfam" id="PF13450">
    <property type="entry name" value="NAD_binding_8"/>
    <property type="match status" value="1"/>
</dbReference>
<dbReference type="InterPro" id="IPR036188">
    <property type="entry name" value="FAD/NAD-bd_sf"/>
</dbReference>
<evidence type="ECO:0000256" key="1">
    <source>
        <dbReference type="SAM" id="MobiDB-lite"/>
    </source>
</evidence>
<accession>A0A250XEN5</accession>
<name>A0A250XEN5_9CHLO</name>
<feature type="region of interest" description="Disordered" evidence="1">
    <location>
        <begin position="1"/>
        <end position="26"/>
    </location>
</feature>
<keyword evidence="3" id="KW-1185">Reference proteome</keyword>
<evidence type="ECO:0000313" key="3">
    <source>
        <dbReference type="Proteomes" id="UP000232323"/>
    </source>
</evidence>
<dbReference type="STRING" id="1157962.A0A250XEN5"/>
<dbReference type="EMBL" id="BEGY01000066">
    <property type="protein sequence ID" value="GAX81511.1"/>
    <property type="molecule type" value="Genomic_DNA"/>
</dbReference>
<comment type="caution">
    <text evidence="2">The sequence shown here is derived from an EMBL/GenBank/DDBJ whole genome shotgun (WGS) entry which is preliminary data.</text>
</comment>
<dbReference type="Proteomes" id="UP000232323">
    <property type="component" value="Unassembled WGS sequence"/>
</dbReference>
<evidence type="ECO:0000313" key="2">
    <source>
        <dbReference type="EMBL" id="GAX81511.1"/>
    </source>
</evidence>
<dbReference type="Gene3D" id="3.90.660.10">
    <property type="match status" value="1"/>
</dbReference>
<proteinExistence type="predicted"/>
<dbReference type="SUPFAM" id="SSF51905">
    <property type="entry name" value="FAD/NAD(P)-binding domain"/>
    <property type="match status" value="1"/>
</dbReference>
<dbReference type="OrthoDB" id="417877at2759"/>
<dbReference type="Gene3D" id="3.50.50.60">
    <property type="entry name" value="FAD/NAD(P)-binding domain"/>
    <property type="match status" value="1"/>
</dbReference>
<organism evidence="2 3">
    <name type="scientific">Chlamydomonas eustigma</name>
    <dbReference type="NCBI Taxonomy" id="1157962"/>
    <lineage>
        <taxon>Eukaryota</taxon>
        <taxon>Viridiplantae</taxon>
        <taxon>Chlorophyta</taxon>
        <taxon>core chlorophytes</taxon>
        <taxon>Chlorophyceae</taxon>
        <taxon>CS clade</taxon>
        <taxon>Chlamydomonadales</taxon>
        <taxon>Chlamydomonadaceae</taxon>
        <taxon>Chlamydomonas</taxon>
    </lineage>
</organism>
<dbReference type="PANTHER" id="PTHR16128:SF8">
    <property type="entry name" value="EXPRESSED PROTEIN"/>
    <property type="match status" value="1"/>
</dbReference>
<gene>
    <name evidence="2" type="ORF">CEUSTIGMA_g8939.t1</name>
</gene>
<sequence>MPTVRPQPFRGNANQGGNKVSDPVERARKGYRNSWSRYQVDLRKQVVWEQPFRNEASVAIIGGGLSGLCCALELAKQGMRSTVFDTGQHSCGGRLATRNTKDGSIRKSFLQDEAYSMSGLYFDHGAQYFSASDSRFVSLVNEWLAEGVIKEWVGPVGTLMPGGSFQSSTSSKGARYVAVQGMRSLAQHLEHQLSKQYSNLVQVRRPMWVGKMESIDNQGWRLMGEGKSLGIYDAVVIAHNGKCANRLMGPTGAPLVAQQLMGLRLSATWALMVAFDSPLPVKFEGATVVGSNVLSWVANNTAKLDLKHAPSSISCWTMTSTNEYAQANKVPQEAVPSEVQDKITSEMLDAFAAAIGVKRADIPKPIFYQCQLWGAALPLNTPSVECIFDAQSRVGVAGDWCSGSNMQAAAISGISLAGRIAALRGRGGSDVQDLSLGLTSPFTQLMPQKRHVTAHMQNHRS</sequence>
<dbReference type="PANTHER" id="PTHR16128">
    <property type="entry name" value="FAD/NAD(P)-BINDING OXIDOREDUCTASE FAMILY PROTEIN"/>
    <property type="match status" value="1"/>
</dbReference>
<dbReference type="AlphaFoldDB" id="A0A250XEN5"/>